<dbReference type="InterPro" id="IPR046670">
    <property type="entry name" value="DUF6540"/>
</dbReference>
<dbReference type="HOGENOM" id="CLU_099931_0_0_1"/>
<proteinExistence type="predicted"/>
<protein>
    <submittedName>
        <fullName evidence="2">Uncharacterized protein</fullName>
    </submittedName>
</protein>
<evidence type="ECO:0000313" key="2">
    <source>
        <dbReference type="EMBL" id="AEO68362.1"/>
    </source>
</evidence>
<dbReference type="EMBL" id="CP003011">
    <property type="protein sequence ID" value="AEO68362.1"/>
    <property type="molecule type" value="Genomic_DNA"/>
</dbReference>
<dbReference type="KEGG" id="ttt:THITE_2130113"/>
<keyword evidence="3" id="KW-1185">Reference proteome</keyword>
<accession>G2R5X5</accession>
<dbReference type="eggNOG" id="ENOG502SSCH">
    <property type="taxonomic scope" value="Eukaryota"/>
</dbReference>
<dbReference type="AlphaFoldDB" id="G2R5X5"/>
<dbReference type="RefSeq" id="XP_003654698.1">
    <property type="nucleotide sequence ID" value="XM_003654650.1"/>
</dbReference>
<gene>
    <name evidence="2" type="ORF">THITE_2130113</name>
</gene>
<reference evidence="2 3" key="1">
    <citation type="journal article" date="2011" name="Nat. Biotechnol.">
        <title>Comparative genomic analysis of the thermophilic biomass-degrading fungi Myceliophthora thermophila and Thielavia terrestris.</title>
        <authorList>
            <person name="Berka R.M."/>
            <person name="Grigoriev I.V."/>
            <person name="Otillar R."/>
            <person name="Salamov A."/>
            <person name="Grimwood J."/>
            <person name="Reid I."/>
            <person name="Ishmael N."/>
            <person name="John T."/>
            <person name="Darmond C."/>
            <person name="Moisan M.-C."/>
            <person name="Henrissat B."/>
            <person name="Coutinho P.M."/>
            <person name="Lombard V."/>
            <person name="Natvig D.O."/>
            <person name="Lindquist E."/>
            <person name="Schmutz J."/>
            <person name="Lucas S."/>
            <person name="Harris P."/>
            <person name="Powlowski J."/>
            <person name="Bellemare A."/>
            <person name="Taylor D."/>
            <person name="Butler G."/>
            <person name="de Vries R.P."/>
            <person name="Allijn I.E."/>
            <person name="van den Brink J."/>
            <person name="Ushinsky S."/>
            <person name="Storms R."/>
            <person name="Powell A.J."/>
            <person name="Paulsen I.T."/>
            <person name="Elbourne L.D.H."/>
            <person name="Baker S.E."/>
            <person name="Magnuson J."/>
            <person name="LaBoissiere S."/>
            <person name="Clutterbuck A.J."/>
            <person name="Martinez D."/>
            <person name="Wogulis M."/>
            <person name="de Leon A.L."/>
            <person name="Rey M.W."/>
            <person name="Tsang A."/>
        </authorList>
    </citation>
    <scope>NUCLEOTIDE SEQUENCE [LARGE SCALE GENOMIC DNA]</scope>
    <source>
        <strain evidence="3">ATCC 38088 / NRRL 8126</strain>
    </source>
</reference>
<dbReference type="GeneID" id="11518864"/>
<dbReference type="STRING" id="578455.G2R5X5"/>
<dbReference type="OrthoDB" id="5241084at2759"/>
<feature type="region of interest" description="Disordered" evidence="1">
    <location>
        <begin position="160"/>
        <end position="184"/>
    </location>
</feature>
<feature type="compositionally biased region" description="Basic and acidic residues" evidence="1">
    <location>
        <begin position="160"/>
        <end position="174"/>
    </location>
</feature>
<dbReference type="Proteomes" id="UP000008181">
    <property type="component" value="Chromosome 3"/>
</dbReference>
<evidence type="ECO:0000256" key="1">
    <source>
        <dbReference type="SAM" id="MobiDB-lite"/>
    </source>
</evidence>
<sequence>MASCPVYLLVSGRTSKSRGHFSIFIPNASEVNKVPSKAQPCIGTKIHVVGNPFSGFYHEFKRNDNPCGSQSLNTVVLLGSIPSALHVELNGQKMSTDNIALGALDAAALQVPAPGPSDARAPVDGVLNRRCQEWTMEYVQHLVRLGYLDSSAVQLVQDQRDPPTHGIMLRREENSSGDGSAPGS</sequence>
<dbReference type="Pfam" id="PF20174">
    <property type="entry name" value="DUF6540"/>
    <property type="match status" value="1"/>
</dbReference>
<organism evidence="2 3">
    <name type="scientific">Thermothielavioides terrestris (strain ATCC 38088 / NRRL 8126)</name>
    <name type="common">Thielavia terrestris</name>
    <dbReference type="NCBI Taxonomy" id="578455"/>
    <lineage>
        <taxon>Eukaryota</taxon>
        <taxon>Fungi</taxon>
        <taxon>Dikarya</taxon>
        <taxon>Ascomycota</taxon>
        <taxon>Pezizomycotina</taxon>
        <taxon>Sordariomycetes</taxon>
        <taxon>Sordariomycetidae</taxon>
        <taxon>Sordariales</taxon>
        <taxon>Chaetomiaceae</taxon>
        <taxon>Thermothielavioides</taxon>
        <taxon>Thermothielavioides terrestris</taxon>
    </lineage>
</organism>
<name>G2R5X5_THETT</name>
<evidence type="ECO:0000313" key="3">
    <source>
        <dbReference type="Proteomes" id="UP000008181"/>
    </source>
</evidence>